<dbReference type="InterPro" id="IPR004838">
    <property type="entry name" value="NHTrfase_class1_PyrdxlP-BS"/>
</dbReference>
<evidence type="ECO:0000259" key="7">
    <source>
        <dbReference type="Pfam" id="PF00155"/>
    </source>
</evidence>
<gene>
    <name evidence="8" type="ORF">US54_C0024G0002</name>
</gene>
<dbReference type="EMBL" id="LBTJ01000024">
    <property type="protein sequence ID" value="KKQ37835.1"/>
    <property type="molecule type" value="Genomic_DNA"/>
</dbReference>
<proteinExistence type="inferred from homology"/>
<evidence type="ECO:0000256" key="6">
    <source>
        <dbReference type="RuleBase" id="RU000481"/>
    </source>
</evidence>
<comment type="cofactor">
    <cofactor evidence="1 6">
        <name>pyridoxal 5'-phosphate</name>
        <dbReference type="ChEBI" id="CHEBI:597326"/>
    </cofactor>
</comment>
<evidence type="ECO:0000313" key="9">
    <source>
        <dbReference type="Proteomes" id="UP000034471"/>
    </source>
</evidence>
<dbReference type="Gene3D" id="3.40.640.10">
    <property type="entry name" value="Type I PLP-dependent aspartate aminotransferase-like (Major domain)"/>
    <property type="match status" value="1"/>
</dbReference>
<dbReference type="PROSITE" id="PS00105">
    <property type="entry name" value="AA_TRANSFER_CLASS_1"/>
    <property type="match status" value="1"/>
</dbReference>
<dbReference type="SUPFAM" id="SSF53383">
    <property type="entry name" value="PLP-dependent transferases"/>
    <property type="match status" value="1"/>
</dbReference>
<dbReference type="InterPro" id="IPR050596">
    <property type="entry name" value="AspAT/PAT-like"/>
</dbReference>
<protein>
    <recommendedName>
        <fullName evidence="6">Aminotransferase</fullName>
        <ecNumber evidence="6">2.6.1.-</ecNumber>
    </recommendedName>
</protein>
<evidence type="ECO:0000313" key="8">
    <source>
        <dbReference type="EMBL" id="KKQ37835.1"/>
    </source>
</evidence>
<dbReference type="PATRIC" id="fig|1618481.3.peg.551"/>
<dbReference type="Proteomes" id="UP000034471">
    <property type="component" value="Unassembled WGS sequence"/>
</dbReference>
<evidence type="ECO:0000256" key="1">
    <source>
        <dbReference type="ARBA" id="ARBA00001933"/>
    </source>
</evidence>
<dbReference type="InterPro" id="IPR004839">
    <property type="entry name" value="Aminotransferase_I/II_large"/>
</dbReference>
<feature type="domain" description="Aminotransferase class I/classII large" evidence="7">
    <location>
        <begin position="36"/>
        <end position="389"/>
    </location>
</feature>
<sequence length="402" mass="45414">MMATKLSQRIHDLPISAIRKLAPFADKAKKQGVKIYHLNIGQPDVKTPQVMIDSLKLWTQNPIAYAPSGGTQEYLQALETYYHDLGFLFVNTNNILATIAGSEGINMAMFAVCDPGDEIMVFEPFYSNYATSAHICGIKLIPIETSITSSFHLPDRQKIERAITTKTKAILYSNPCNPTGAVYTKDEIQLLIDIVKKHNLFLLSDEVYREYTFIDRPHVSILSYMREIPKQAVLIDSLSKRYSLCGARLGNLVTLNKEILAGALKFAISRLSAGLIDQHVGAQLVHVPKEYTKSMQREYRSRRDVMLEGLRSIKGVHVTKPEGAFYIIAELPVRDAQLFSVWLLESFRDTNETVMLAPGNGFYKDPAKGKRQVRIAYVLEESQLKRSIELLKKALHEYKNTE</sequence>
<evidence type="ECO:0000256" key="4">
    <source>
        <dbReference type="ARBA" id="ARBA00022679"/>
    </source>
</evidence>
<dbReference type="GO" id="GO:0030170">
    <property type="term" value="F:pyridoxal phosphate binding"/>
    <property type="evidence" value="ECO:0007669"/>
    <property type="project" value="InterPro"/>
</dbReference>
<reference evidence="8 9" key="1">
    <citation type="journal article" date="2015" name="Nature">
        <title>rRNA introns, odd ribosomes, and small enigmatic genomes across a large radiation of phyla.</title>
        <authorList>
            <person name="Brown C.T."/>
            <person name="Hug L.A."/>
            <person name="Thomas B.C."/>
            <person name="Sharon I."/>
            <person name="Castelle C.J."/>
            <person name="Singh A."/>
            <person name="Wilkins M.J."/>
            <person name="Williams K.H."/>
            <person name="Banfield J.F."/>
        </authorList>
    </citation>
    <scope>NUCLEOTIDE SEQUENCE [LARGE SCALE GENOMIC DNA]</scope>
</reference>
<dbReference type="AlphaFoldDB" id="A0A0G0HH22"/>
<dbReference type="InterPro" id="IPR015421">
    <property type="entry name" value="PyrdxlP-dep_Trfase_major"/>
</dbReference>
<evidence type="ECO:0000256" key="3">
    <source>
        <dbReference type="ARBA" id="ARBA00022576"/>
    </source>
</evidence>
<dbReference type="InterPro" id="IPR015424">
    <property type="entry name" value="PyrdxlP-dep_Trfase"/>
</dbReference>
<dbReference type="PANTHER" id="PTHR46383:SF1">
    <property type="entry name" value="ASPARTATE AMINOTRANSFERASE"/>
    <property type="match status" value="1"/>
</dbReference>
<keyword evidence="3 6" id="KW-0032">Aminotransferase</keyword>
<dbReference type="InterPro" id="IPR015422">
    <property type="entry name" value="PyrdxlP-dep_Trfase_small"/>
</dbReference>
<organism evidence="8 9">
    <name type="scientific">Candidatus Roizmanbacteria bacterium GW2011_GWA2_37_7</name>
    <dbReference type="NCBI Taxonomy" id="1618481"/>
    <lineage>
        <taxon>Bacteria</taxon>
        <taxon>Candidatus Roizmaniibacteriota</taxon>
    </lineage>
</organism>
<name>A0A0G0HH22_9BACT</name>
<comment type="caution">
    <text evidence="8">The sequence shown here is derived from an EMBL/GenBank/DDBJ whole genome shotgun (WGS) entry which is preliminary data.</text>
</comment>
<dbReference type="STRING" id="1618481.US54_C0024G0002"/>
<evidence type="ECO:0000256" key="2">
    <source>
        <dbReference type="ARBA" id="ARBA00007441"/>
    </source>
</evidence>
<dbReference type="CDD" id="cd00609">
    <property type="entry name" value="AAT_like"/>
    <property type="match status" value="1"/>
</dbReference>
<dbReference type="Gene3D" id="3.90.1150.10">
    <property type="entry name" value="Aspartate Aminotransferase, domain 1"/>
    <property type="match status" value="1"/>
</dbReference>
<evidence type="ECO:0000256" key="5">
    <source>
        <dbReference type="ARBA" id="ARBA00022898"/>
    </source>
</evidence>
<comment type="similarity">
    <text evidence="2 6">Belongs to the class-I pyridoxal-phosphate-dependent aminotransferase family.</text>
</comment>
<dbReference type="GO" id="GO:0006520">
    <property type="term" value="P:amino acid metabolic process"/>
    <property type="evidence" value="ECO:0007669"/>
    <property type="project" value="InterPro"/>
</dbReference>
<dbReference type="Pfam" id="PF00155">
    <property type="entry name" value="Aminotran_1_2"/>
    <property type="match status" value="1"/>
</dbReference>
<keyword evidence="4 6" id="KW-0808">Transferase</keyword>
<dbReference type="EC" id="2.6.1.-" evidence="6"/>
<accession>A0A0G0HH22</accession>
<dbReference type="GO" id="GO:0008483">
    <property type="term" value="F:transaminase activity"/>
    <property type="evidence" value="ECO:0007669"/>
    <property type="project" value="UniProtKB-KW"/>
</dbReference>
<dbReference type="PANTHER" id="PTHR46383">
    <property type="entry name" value="ASPARTATE AMINOTRANSFERASE"/>
    <property type="match status" value="1"/>
</dbReference>
<dbReference type="NCBIfam" id="NF005744">
    <property type="entry name" value="PRK07568.1"/>
    <property type="match status" value="1"/>
</dbReference>
<keyword evidence="5" id="KW-0663">Pyridoxal phosphate</keyword>